<dbReference type="Proteomes" id="UP000034799">
    <property type="component" value="Unassembled WGS sequence"/>
</dbReference>
<evidence type="ECO:0000313" key="2">
    <source>
        <dbReference type="Proteomes" id="UP000034799"/>
    </source>
</evidence>
<proteinExistence type="predicted"/>
<dbReference type="EMBL" id="LBWK01000001">
    <property type="protein sequence ID" value="KKR06085.1"/>
    <property type="molecule type" value="Genomic_DNA"/>
</dbReference>
<name>A0A0G0Q6S0_9BACT</name>
<reference evidence="1 2" key="1">
    <citation type="journal article" date="2015" name="Nature">
        <title>rRNA introns, odd ribosomes, and small enigmatic genomes across a large radiation of phyla.</title>
        <authorList>
            <person name="Brown C.T."/>
            <person name="Hug L.A."/>
            <person name="Thomas B.C."/>
            <person name="Sharon I."/>
            <person name="Castelle C.J."/>
            <person name="Singh A."/>
            <person name="Wilkins M.J."/>
            <person name="Williams K.H."/>
            <person name="Banfield J.F."/>
        </authorList>
    </citation>
    <scope>NUCLEOTIDE SEQUENCE [LARGE SCALE GENOMIC DNA]</scope>
</reference>
<dbReference type="STRING" id="1619100.UT34_C0001G0125"/>
<gene>
    <name evidence="1" type="ORF">UT34_C0001G0125</name>
</gene>
<evidence type="ECO:0000313" key="1">
    <source>
        <dbReference type="EMBL" id="KKR06085.1"/>
    </source>
</evidence>
<dbReference type="AlphaFoldDB" id="A0A0G0Q6S0"/>
<protein>
    <submittedName>
        <fullName evidence="1">Uncharacterized protein</fullName>
    </submittedName>
</protein>
<organism evidence="1 2">
    <name type="scientific">candidate division WS6 bacterium GW2011_GWF2_39_15</name>
    <dbReference type="NCBI Taxonomy" id="1619100"/>
    <lineage>
        <taxon>Bacteria</taxon>
        <taxon>Candidatus Dojkabacteria</taxon>
    </lineage>
</organism>
<accession>A0A0G0Q6S0</accession>
<comment type="caution">
    <text evidence="1">The sequence shown here is derived from an EMBL/GenBank/DDBJ whole genome shotgun (WGS) entry which is preliminary data.</text>
</comment>
<sequence length="123" mass="13894">MVETKEYSNTTETIWSEFASRAATMIEYAKGQPQNRGTLPKELQLLETRLTDDVTALKDGIEALALSKGWAQSNRAFLLDNFDLSSRMGLTLYLKSAETSPIIFVEITNRPKSNLPYQFVELN</sequence>